<dbReference type="Gene3D" id="1.10.10.790">
    <property type="entry name" value="Surp module"/>
    <property type="match status" value="1"/>
</dbReference>
<evidence type="ECO:0000256" key="2">
    <source>
        <dbReference type="ARBA" id="ARBA00022664"/>
    </source>
</evidence>
<gene>
    <name evidence="5" type="ORF">MERR_LOCUS21295</name>
</gene>
<organism evidence="5 6">
    <name type="scientific">Microthlaspi erraticum</name>
    <dbReference type="NCBI Taxonomy" id="1685480"/>
    <lineage>
        <taxon>Eukaryota</taxon>
        <taxon>Viridiplantae</taxon>
        <taxon>Streptophyta</taxon>
        <taxon>Embryophyta</taxon>
        <taxon>Tracheophyta</taxon>
        <taxon>Spermatophyta</taxon>
        <taxon>Magnoliopsida</taxon>
        <taxon>eudicotyledons</taxon>
        <taxon>Gunneridae</taxon>
        <taxon>Pentapetalae</taxon>
        <taxon>rosids</taxon>
        <taxon>malvids</taxon>
        <taxon>Brassicales</taxon>
        <taxon>Brassicaceae</taxon>
        <taxon>Coluteocarpeae</taxon>
        <taxon>Microthlaspi</taxon>
    </lineage>
</organism>
<dbReference type="GO" id="GO:0000398">
    <property type="term" value="P:mRNA splicing, via spliceosome"/>
    <property type="evidence" value="ECO:0007669"/>
    <property type="project" value="InterPro"/>
</dbReference>
<feature type="domain" description="SURP motif" evidence="4">
    <location>
        <begin position="267"/>
        <end position="309"/>
    </location>
</feature>
<evidence type="ECO:0000259" key="4">
    <source>
        <dbReference type="PROSITE" id="PS50128"/>
    </source>
</evidence>
<dbReference type="PANTHER" id="PTHR12786:SF2">
    <property type="entry name" value="SPLICING FACTOR 3A SUBUNIT 3"/>
    <property type="match status" value="1"/>
</dbReference>
<dbReference type="EMBL" id="CACVBM020001140">
    <property type="protein sequence ID" value="CAA7034060.1"/>
    <property type="molecule type" value="Genomic_DNA"/>
</dbReference>
<evidence type="ECO:0000256" key="1">
    <source>
        <dbReference type="ARBA" id="ARBA00004123"/>
    </source>
</evidence>
<reference evidence="5" key="1">
    <citation type="submission" date="2020-01" db="EMBL/GenBank/DDBJ databases">
        <authorList>
            <person name="Mishra B."/>
        </authorList>
    </citation>
    <scope>NUCLEOTIDE SEQUENCE [LARGE SCALE GENOMIC DNA]</scope>
</reference>
<dbReference type="InterPro" id="IPR024598">
    <property type="entry name" value="SF3a60/Prp9_C"/>
</dbReference>
<comment type="subcellular location">
    <subcellularLocation>
        <location evidence="1">Nucleus</location>
    </subcellularLocation>
</comment>
<keyword evidence="3" id="KW-0539">Nucleus</keyword>
<dbReference type="InterPro" id="IPR000061">
    <property type="entry name" value="Surp"/>
</dbReference>
<dbReference type="PANTHER" id="PTHR12786">
    <property type="entry name" value="SPLICING FACTOR SF3A-RELATED"/>
    <property type="match status" value="1"/>
</dbReference>
<dbReference type="AlphaFoldDB" id="A0A6D2JAJ9"/>
<dbReference type="SUPFAM" id="SSF109905">
    <property type="entry name" value="Surp module (SWAP domain)"/>
    <property type="match status" value="1"/>
</dbReference>
<dbReference type="OrthoDB" id="1093839at2759"/>
<name>A0A6D2JAJ9_9BRAS</name>
<keyword evidence="6" id="KW-1185">Reference proteome</keyword>
<dbReference type="Proteomes" id="UP000467841">
    <property type="component" value="Unassembled WGS sequence"/>
</dbReference>
<dbReference type="InterPro" id="IPR035967">
    <property type="entry name" value="SWAP/Surp_sf"/>
</dbReference>
<sequence length="381" mass="42633">MSGSTSLEAPPASPVDIGMMLEKIRSGHEEIERLEKLVVEELKTEETSPMKQLLQGHRLRSLAKSIVLKSEKLVETYGKIGGDIAPLRFQTPWTDMPSAFSSRFQTPWTDVSSAFSSRLEEIVEYHRTHTCAPPLGDSDYESLSKGEPVTVEECLGSYLDLHDISESGDGCNKNSLKRSMGWDGRPIPYWLDKLGLGKEYKCEICRNESYAGKRAFDRHFKEERHLRGLVCFGLSGRRHAPPQRRDQGTEWKAPAGVAIPPPDIRGALEAIVGSLLGEGLEFQRKIVDHYREVEGFEFLKSGDVHHEFYKHRLAEQRAHAPDSEGAAGASCRHDDCLEGLPNAEKLHGVTSVEEAREILGMPKRGHSVRQLQVTAMIKVCY</sequence>
<dbReference type="Pfam" id="PF11931">
    <property type="entry name" value="SF3a60_Prp9_C"/>
    <property type="match status" value="1"/>
</dbReference>
<accession>A0A6D2JAJ9</accession>
<evidence type="ECO:0000313" key="6">
    <source>
        <dbReference type="Proteomes" id="UP000467841"/>
    </source>
</evidence>
<proteinExistence type="predicted"/>
<dbReference type="Pfam" id="PF01805">
    <property type="entry name" value="Surp"/>
    <property type="match status" value="1"/>
</dbReference>
<dbReference type="GO" id="GO:0003723">
    <property type="term" value="F:RNA binding"/>
    <property type="evidence" value="ECO:0007669"/>
    <property type="project" value="InterPro"/>
</dbReference>
<keyword evidence="2" id="KW-0507">mRNA processing</keyword>
<protein>
    <recommendedName>
        <fullName evidence="4">SURP motif domain-containing protein</fullName>
    </recommendedName>
</protein>
<comment type="caution">
    <text evidence="5">The sequence shown here is derived from an EMBL/GenBank/DDBJ whole genome shotgun (WGS) entry which is preliminary data.</text>
</comment>
<dbReference type="GO" id="GO:0005681">
    <property type="term" value="C:spliceosomal complex"/>
    <property type="evidence" value="ECO:0007669"/>
    <property type="project" value="InterPro"/>
</dbReference>
<evidence type="ECO:0000313" key="5">
    <source>
        <dbReference type="EMBL" id="CAA7034060.1"/>
    </source>
</evidence>
<dbReference type="PROSITE" id="PS50128">
    <property type="entry name" value="SURP"/>
    <property type="match status" value="1"/>
</dbReference>
<evidence type="ECO:0000256" key="3">
    <source>
        <dbReference type="ARBA" id="ARBA00023242"/>
    </source>
</evidence>
<dbReference type="InterPro" id="IPR051421">
    <property type="entry name" value="RNA_Proc_DNA_Dmg_Regulator"/>
</dbReference>